<dbReference type="CDD" id="cd04305">
    <property type="entry name" value="HAD_Neu5Ac-Pase_like"/>
    <property type="match status" value="1"/>
</dbReference>
<dbReference type="Gene3D" id="1.10.150.240">
    <property type="entry name" value="Putative phosphatase, domain 2"/>
    <property type="match status" value="1"/>
</dbReference>
<name>A0A3D1JJ00_9CHLR</name>
<dbReference type="InterPro" id="IPR023214">
    <property type="entry name" value="HAD_sf"/>
</dbReference>
<gene>
    <name evidence="1" type="ORF">DEQ80_11190</name>
</gene>
<dbReference type="SFLD" id="SFLDS00003">
    <property type="entry name" value="Haloacid_Dehalogenase"/>
    <property type="match status" value="1"/>
</dbReference>
<dbReference type="STRING" id="229919.GCA_001050195_00047"/>
<dbReference type="GO" id="GO:0008253">
    <property type="term" value="F:5'-nucleotidase activity"/>
    <property type="evidence" value="ECO:0007669"/>
    <property type="project" value="InterPro"/>
</dbReference>
<dbReference type="Gene3D" id="3.40.50.1000">
    <property type="entry name" value="HAD superfamily/HAD-like"/>
    <property type="match status" value="1"/>
</dbReference>
<evidence type="ECO:0000313" key="2">
    <source>
        <dbReference type="Proteomes" id="UP000264141"/>
    </source>
</evidence>
<reference evidence="1 2" key="1">
    <citation type="journal article" date="2018" name="Nat. Biotechnol.">
        <title>A standardized bacterial taxonomy based on genome phylogeny substantially revises the tree of life.</title>
        <authorList>
            <person name="Parks D.H."/>
            <person name="Chuvochina M."/>
            <person name="Waite D.W."/>
            <person name="Rinke C."/>
            <person name="Skarshewski A."/>
            <person name="Chaumeil P.A."/>
            <person name="Hugenholtz P."/>
        </authorList>
    </citation>
    <scope>NUCLEOTIDE SEQUENCE [LARGE SCALE GENOMIC DNA]</scope>
    <source>
        <strain evidence="1">UBA8781</strain>
    </source>
</reference>
<dbReference type="AlphaFoldDB" id="A0A3D1JJ00"/>
<dbReference type="InterPro" id="IPR052550">
    <property type="entry name" value="Pyrimidine_5'-ntase_YjjG"/>
</dbReference>
<proteinExistence type="predicted"/>
<dbReference type="EMBL" id="DPBP01000041">
    <property type="protein sequence ID" value="HCE18414.1"/>
    <property type="molecule type" value="Genomic_DNA"/>
</dbReference>
<dbReference type="RefSeq" id="WP_062188726.1">
    <property type="nucleotide sequence ID" value="NZ_DF967965.1"/>
</dbReference>
<comment type="caution">
    <text evidence="1">The sequence shown here is derived from an EMBL/GenBank/DDBJ whole genome shotgun (WGS) entry which is preliminary data.</text>
</comment>
<dbReference type="NCBIfam" id="TIGR01549">
    <property type="entry name" value="HAD-SF-IA-v1"/>
    <property type="match status" value="1"/>
</dbReference>
<protein>
    <submittedName>
        <fullName evidence="1">Noncanonical pyrimidine nucleotidase, YjjG family</fullName>
    </submittedName>
</protein>
<dbReference type="SUPFAM" id="SSF56784">
    <property type="entry name" value="HAD-like"/>
    <property type="match status" value="1"/>
</dbReference>
<sequence>MPYTWLLFDADGTLFDYDRAEEKALLATFRQLNIPYQPAYGSLYRRFNAEVWEAFEAGKISAERLRVERFARLLEAIEVHADALEFSTCYLLNLSHGTDLMPGAVETLQALKPVYRLALITNGLKDVQRPRLQRAGMARFFEVIAISEEIGAAKPDPAFFDALFAQLGNPPREQALVIGDGLTSDIQGALQYSLDACWYNPRYLPPQPLYPARFEIHHLEELPALLNGQVNHSSQGREP</sequence>
<accession>A0A3D1JJ00</accession>
<organism evidence="1 2">
    <name type="scientific">Anaerolinea thermolimosa</name>
    <dbReference type="NCBI Taxonomy" id="229919"/>
    <lineage>
        <taxon>Bacteria</taxon>
        <taxon>Bacillati</taxon>
        <taxon>Chloroflexota</taxon>
        <taxon>Anaerolineae</taxon>
        <taxon>Anaerolineales</taxon>
        <taxon>Anaerolineaceae</taxon>
        <taxon>Anaerolinea</taxon>
    </lineage>
</organism>
<dbReference type="InterPro" id="IPR023198">
    <property type="entry name" value="PGP-like_dom2"/>
</dbReference>
<dbReference type="Pfam" id="PF00702">
    <property type="entry name" value="Hydrolase"/>
    <property type="match status" value="1"/>
</dbReference>
<dbReference type="Proteomes" id="UP000264141">
    <property type="component" value="Unassembled WGS sequence"/>
</dbReference>
<dbReference type="PANTHER" id="PTHR47478">
    <property type="match status" value="1"/>
</dbReference>
<dbReference type="PRINTS" id="PR00413">
    <property type="entry name" value="HADHALOGNASE"/>
</dbReference>
<dbReference type="NCBIfam" id="TIGR02254">
    <property type="entry name" value="YjjG_YfnB"/>
    <property type="match status" value="1"/>
</dbReference>
<dbReference type="SFLD" id="SFLDG01129">
    <property type="entry name" value="C1.5:_HAD__Beta-PGM__Phosphata"/>
    <property type="match status" value="1"/>
</dbReference>
<evidence type="ECO:0000313" key="1">
    <source>
        <dbReference type="EMBL" id="HCE18414.1"/>
    </source>
</evidence>
<dbReference type="InterPro" id="IPR036412">
    <property type="entry name" value="HAD-like_sf"/>
</dbReference>
<dbReference type="InterPro" id="IPR011951">
    <property type="entry name" value="HAD-SF_hydro_IA_YjjG/PynA"/>
</dbReference>
<dbReference type="InterPro" id="IPR006439">
    <property type="entry name" value="HAD-SF_hydro_IA"/>
</dbReference>
<dbReference type="OrthoDB" id="9809962at2"/>
<dbReference type="PANTHER" id="PTHR47478:SF1">
    <property type="entry name" value="PYRIMIDINE 5'-NUCLEOTIDASE YJJG"/>
    <property type="match status" value="1"/>
</dbReference>